<dbReference type="RefSeq" id="WP_344906695.1">
    <property type="nucleotide sequence ID" value="NZ_BAABAS010000028.1"/>
</dbReference>
<dbReference type="InterPro" id="IPR036271">
    <property type="entry name" value="Tet_transcr_reg_TetR-rel_C_sf"/>
</dbReference>
<feature type="DNA-binding region" description="H-T-H motif" evidence="4">
    <location>
        <begin position="24"/>
        <end position="43"/>
    </location>
</feature>
<sequence length="183" mass="19698">MDRRTELTEKALDHVLSNGLIGLSLRPLAAALGTSDRMLIYHFGSKDELIADVVALVNQRFAASFASMAEAAAPARSVGEFVRHAWRALTGADATGPIRLYLEMCVLALNEPDRWSAALRQIRDPWLGMLRDTVSGFGTPEAQVPVLADLILDTLDGLLLSRLVGTDPARTDAAVDAFADLLG</sequence>
<dbReference type="InterPro" id="IPR050109">
    <property type="entry name" value="HTH-type_TetR-like_transc_reg"/>
</dbReference>
<evidence type="ECO:0000313" key="6">
    <source>
        <dbReference type="EMBL" id="GAA4241620.1"/>
    </source>
</evidence>
<dbReference type="EMBL" id="BAABAS010000028">
    <property type="protein sequence ID" value="GAA4241620.1"/>
    <property type="molecule type" value="Genomic_DNA"/>
</dbReference>
<keyword evidence="3" id="KW-0804">Transcription</keyword>
<name>A0ABP8CQA3_9ACTN</name>
<dbReference type="PANTHER" id="PTHR30055:SF234">
    <property type="entry name" value="HTH-TYPE TRANSCRIPTIONAL REGULATOR BETI"/>
    <property type="match status" value="1"/>
</dbReference>
<accession>A0ABP8CQA3</accession>
<comment type="caution">
    <text evidence="6">The sequence shown here is derived from an EMBL/GenBank/DDBJ whole genome shotgun (WGS) entry which is preliminary data.</text>
</comment>
<reference evidence="7" key="1">
    <citation type="journal article" date="2019" name="Int. J. Syst. Evol. Microbiol.">
        <title>The Global Catalogue of Microorganisms (GCM) 10K type strain sequencing project: providing services to taxonomists for standard genome sequencing and annotation.</title>
        <authorList>
            <consortium name="The Broad Institute Genomics Platform"/>
            <consortium name="The Broad Institute Genome Sequencing Center for Infectious Disease"/>
            <person name="Wu L."/>
            <person name="Ma J."/>
        </authorList>
    </citation>
    <scope>NUCLEOTIDE SEQUENCE [LARGE SCALE GENOMIC DNA]</scope>
    <source>
        <strain evidence="7">JCM 17440</strain>
    </source>
</reference>
<keyword evidence="1" id="KW-0805">Transcription regulation</keyword>
<dbReference type="PANTHER" id="PTHR30055">
    <property type="entry name" value="HTH-TYPE TRANSCRIPTIONAL REGULATOR RUTR"/>
    <property type="match status" value="1"/>
</dbReference>
<evidence type="ECO:0000256" key="4">
    <source>
        <dbReference type="PROSITE-ProRule" id="PRU00335"/>
    </source>
</evidence>
<evidence type="ECO:0000259" key="5">
    <source>
        <dbReference type="PROSITE" id="PS50977"/>
    </source>
</evidence>
<dbReference type="InterPro" id="IPR001647">
    <property type="entry name" value="HTH_TetR"/>
</dbReference>
<gene>
    <name evidence="6" type="ORF">GCM10022254_71220</name>
</gene>
<evidence type="ECO:0000256" key="2">
    <source>
        <dbReference type="ARBA" id="ARBA00023125"/>
    </source>
</evidence>
<dbReference type="Proteomes" id="UP001501710">
    <property type="component" value="Unassembled WGS sequence"/>
</dbReference>
<dbReference type="Pfam" id="PF00440">
    <property type="entry name" value="TetR_N"/>
    <property type="match status" value="1"/>
</dbReference>
<keyword evidence="2 4" id="KW-0238">DNA-binding</keyword>
<dbReference type="InterPro" id="IPR009057">
    <property type="entry name" value="Homeodomain-like_sf"/>
</dbReference>
<feature type="domain" description="HTH tetR-type" evidence="5">
    <location>
        <begin position="1"/>
        <end position="61"/>
    </location>
</feature>
<dbReference type="PROSITE" id="PS50977">
    <property type="entry name" value="HTH_TETR_2"/>
    <property type="match status" value="1"/>
</dbReference>
<proteinExistence type="predicted"/>
<protein>
    <submittedName>
        <fullName evidence="6">TetR/AcrR family transcriptional regulator</fullName>
    </submittedName>
</protein>
<dbReference type="SUPFAM" id="SSF48498">
    <property type="entry name" value="Tetracyclin repressor-like, C-terminal domain"/>
    <property type="match status" value="1"/>
</dbReference>
<organism evidence="6 7">
    <name type="scientific">Actinomadura meridiana</name>
    <dbReference type="NCBI Taxonomy" id="559626"/>
    <lineage>
        <taxon>Bacteria</taxon>
        <taxon>Bacillati</taxon>
        <taxon>Actinomycetota</taxon>
        <taxon>Actinomycetes</taxon>
        <taxon>Streptosporangiales</taxon>
        <taxon>Thermomonosporaceae</taxon>
        <taxon>Actinomadura</taxon>
    </lineage>
</organism>
<dbReference type="Gene3D" id="1.10.357.10">
    <property type="entry name" value="Tetracycline Repressor, domain 2"/>
    <property type="match status" value="1"/>
</dbReference>
<evidence type="ECO:0000256" key="1">
    <source>
        <dbReference type="ARBA" id="ARBA00023015"/>
    </source>
</evidence>
<evidence type="ECO:0000313" key="7">
    <source>
        <dbReference type="Proteomes" id="UP001501710"/>
    </source>
</evidence>
<evidence type="ECO:0000256" key="3">
    <source>
        <dbReference type="ARBA" id="ARBA00023163"/>
    </source>
</evidence>
<dbReference type="SUPFAM" id="SSF46689">
    <property type="entry name" value="Homeodomain-like"/>
    <property type="match status" value="1"/>
</dbReference>
<keyword evidence="7" id="KW-1185">Reference proteome</keyword>